<feature type="domain" description="Cation efflux protein cytoplasmic" evidence="11">
    <location>
        <begin position="355"/>
        <end position="430"/>
    </location>
</feature>
<dbReference type="InterPro" id="IPR002524">
    <property type="entry name" value="Cation_efflux"/>
</dbReference>
<dbReference type="EMBL" id="CAJVCH010570882">
    <property type="protein sequence ID" value="CAG7836109.1"/>
    <property type="molecule type" value="Genomic_DNA"/>
</dbReference>
<feature type="compositionally biased region" description="Low complexity" evidence="8">
    <location>
        <begin position="267"/>
        <end position="280"/>
    </location>
</feature>
<accession>A0A8J2LNU8</accession>
<dbReference type="OrthoDB" id="9944568at2759"/>
<protein>
    <recommendedName>
        <fullName evidence="14">Zinc transporter 2</fullName>
    </recommendedName>
</protein>
<evidence type="ECO:0008006" key="14">
    <source>
        <dbReference type="Google" id="ProtNLM"/>
    </source>
</evidence>
<evidence type="ECO:0000256" key="4">
    <source>
        <dbReference type="ARBA" id="ARBA00022906"/>
    </source>
</evidence>
<evidence type="ECO:0000256" key="5">
    <source>
        <dbReference type="ARBA" id="ARBA00022989"/>
    </source>
</evidence>
<sequence>MPKSFTYQVLTEDTPRKMYSGQENHGNTIPESNFPNGTSLPITLCQCQQLRSSCPSPTCRRKAQTDDRDFNDANNIPKKNMSITLQNDSNEHCHDDELRNEFDKKARKKLWIASVLCVVFMIAEAVGGILAGSLAVATDAAHLLTDFAGFMISLFALYMAQRPATKRLSYGYHRAEVIGALTSVLLIWVVTGILVYMAVQRVIHQEFEIDAPIMLITSGVGLIVNIIMGCTLHQHSHGPGGGSHGHSHDGSGGHGHSHGQHNDVEASSSSSGSTPTSENSYKQEQININVRAAFIHVIGDFIQSVGVFAAALVIYFKKEWAIVDPICTFLFSILVLGTTYSIIGDALVVLMEGIPKGVDFNEVREALLSIKGVYKVHNLRIWSLSMDRIALSVHLAVHPTSGSSNSILKKASSLVRNKFGFSEMTIQIEEFSERFHSQLYTVRNNNVTTMSSSESERLRLRKYYFSHILPQRLARKKRGSDNYIVKIPPSKLQELIDHGKNINWTTTSSHQDQSQECPSERNDAVTRNQELMLPENQMQLFEEPPNAYEIEIEAADQAPSNGPISLLRRASELEKRGEQSTAQILKDVTKIMAIKNNGEWNLEETREMKSFAVRLVIHDKMSEPDFSAGTVAIGYGTGTGGALTSAVDAALVQLGKQPSACNSASGRSPKSNEIHGFGA</sequence>
<comment type="caution">
    <text evidence="12">The sequence shown here is derived from an EMBL/GenBank/DDBJ whole genome shotgun (WGS) entry which is preliminary data.</text>
</comment>
<feature type="region of interest" description="Disordered" evidence="8">
    <location>
        <begin position="659"/>
        <end position="679"/>
    </location>
</feature>
<dbReference type="GO" id="GO:0005886">
    <property type="term" value="C:plasma membrane"/>
    <property type="evidence" value="ECO:0007669"/>
    <property type="project" value="TreeGrafter"/>
</dbReference>
<dbReference type="InterPro" id="IPR050681">
    <property type="entry name" value="CDF/SLC30A"/>
</dbReference>
<feature type="region of interest" description="Disordered" evidence="8">
    <location>
        <begin position="237"/>
        <end position="280"/>
    </location>
</feature>
<reference evidence="12" key="1">
    <citation type="submission" date="2021-06" db="EMBL/GenBank/DDBJ databases">
        <authorList>
            <person name="Hodson N. C."/>
            <person name="Mongue J. A."/>
            <person name="Jaron S. K."/>
        </authorList>
    </citation>
    <scope>NUCLEOTIDE SEQUENCE</scope>
</reference>
<name>A0A8J2LNU8_9HEXA</name>
<evidence type="ECO:0000256" key="7">
    <source>
        <dbReference type="ARBA" id="ARBA00023136"/>
    </source>
</evidence>
<proteinExistence type="inferred from homology"/>
<feature type="domain" description="Cation efflux protein transmembrane" evidence="10">
    <location>
        <begin position="110"/>
        <end position="351"/>
    </location>
</feature>
<feature type="transmembrane region" description="Helical" evidence="9">
    <location>
        <begin position="292"/>
        <end position="316"/>
    </location>
</feature>
<dbReference type="AlphaFoldDB" id="A0A8J2LNU8"/>
<feature type="transmembrane region" description="Helical" evidence="9">
    <location>
        <begin position="110"/>
        <end position="134"/>
    </location>
</feature>
<evidence type="ECO:0000256" key="9">
    <source>
        <dbReference type="SAM" id="Phobius"/>
    </source>
</evidence>
<keyword evidence="13" id="KW-1185">Reference proteome</keyword>
<evidence type="ECO:0000256" key="6">
    <source>
        <dbReference type="ARBA" id="ARBA00023065"/>
    </source>
</evidence>
<dbReference type="InterPro" id="IPR058533">
    <property type="entry name" value="Cation_efflux_TM"/>
</dbReference>
<keyword evidence="4" id="KW-0813">Transport</keyword>
<comment type="subcellular location">
    <subcellularLocation>
        <location evidence="1">Membrane</location>
        <topology evidence="1">Multi-pass membrane protein</topology>
    </subcellularLocation>
</comment>
<feature type="compositionally biased region" description="Polar residues" evidence="8">
    <location>
        <begin position="659"/>
        <end position="671"/>
    </location>
</feature>
<keyword evidence="6" id="KW-0406">Ion transport</keyword>
<dbReference type="PANTHER" id="PTHR11562:SF17">
    <property type="entry name" value="RE54080P-RELATED"/>
    <property type="match status" value="1"/>
</dbReference>
<gene>
    <name evidence="12" type="ORF">AFUS01_LOCUS45391</name>
</gene>
<dbReference type="FunFam" id="1.20.1510.10:FF:000027">
    <property type="entry name" value="Zinc transporter ttm-1"/>
    <property type="match status" value="1"/>
</dbReference>
<evidence type="ECO:0000256" key="8">
    <source>
        <dbReference type="SAM" id="MobiDB-lite"/>
    </source>
</evidence>
<dbReference type="InterPro" id="IPR027470">
    <property type="entry name" value="Cation_efflux_CTD"/>
</dbReference>
<dbReference type="Pfam" id="PF01545">
    <property type="entry name" value="Cation_efflux"/>
    <property type="match status" value="1"/>
</dbReference>
<dbReference type="PANTHER" id="PTHR11562">
    <property type="entry name" value="CATION EFFLUX PROTEIN/ ZINC TRANSPORTER"/>
    <property type="match status" value="1"/>
</dbReference>
<evidence type="ECO:0000313" key="12">
    <source>
        <dbReference type="EMBL" id="CAG7836109.1"/>
    </source>
</evidence>
<evidence type="ECO:0000259" key="10">
    <source>
        <dbReference type="Pfam" id="PF01545"/>
    </source>
</evidence>
<feature type="transmembrane region" description="Helical" evidence="9">
    <location>
        <begin position="328"/>
        <end position="350"/>
    </location>
</feature>
<dbReference type="GO" id="GO:0005385">
    <property type="term" value="F:zinc ion transmembrane transporter activity"/>
    <property type="evidence" value="ECO:0007669"/>
    <property type="project" value="TreeGrafter"/>
</dbReference>
<feature type="transmembrane region" description="Helical" evidence="9">
    <location>
        <begin position="140"/>
        <end position="158"/>
    </location>
</feature>
<comment type="similarity">
    <text evidence="2">Belongs to the cation diffusion facilitator (CDF) transporter (TC 2.A.4) family. SLC30A subfamily.</text>
</comment>
<dbReference type="Proteomes" id="UP000708208">
    <property type="component" value="Unassembled WGS sequence"/>
</dbReference>
<dbReference type="GO" id="GO:0010043">
    <property type="term" value="P:response to zinc ion"/>
    <property type="evidence" value="ECO:0007669"/>
    <property type="project" value="TreeGrafter"/>
</dbReference>
<keyword evidence="4" id="KW-0864">Zinc transport</keyword>
<evidence type="ECO:0000313" key="13">
    <source>
        <dbReference type="Proteomes" id="UP000708208"/>
    </source>
</evidence>
<dbReference type="NCBIfam" id="TIGR01297">
    <property type="entry name" value="CDF"/>
    <property type="match status" value="1"/>
</dbReference>
<organism evidence="12 13">
    <name type="scientific">Allacma fusca</name>
    <dbReference type="NCBI Taxonomy" id="39272"/>
    <lineage>
        <taxon>Eukaryota</taxon>
        <taxon>Metazoa</taxon>
        <taxon>Ecdysozoa</taxon>
        <taxon>Arthropoda</taxon>
        <taxon>Hexapoda</taxon>
        <taxon>Collembola</taxon>
        <taxon>Symphypleona</taxon>
        <taxon>Sminthuridae</taxon>
        <taxon>Allacma</taxon>
    </lineage>
</organism>
<feature type="transmembrane region" description="Helical" evidence="9">
    <location>
        <begin position="211"/>
        <end position="232"/>
    </location>
</feature>
<keyword evidence="5 9" id="KW-1133">Transmembrane helix</keyword>
<evidence type="ECO:0000256" key="1">
    <source>
        <dbReference type="ARBA" id="ARBA00004141"/>
    </source>
</evidence>
<keyword evidence="4" id="KW-0862">Zinc</keyword>
<evidence type="ECO:0000259" key="11">
    <source>
        <dbReference type="Pfam" id="PF16916"/>
    </source>
</evidence>
<evidence type="ECO:0000256" key="2">
    <source>
        <dbReference type="ARBA" id="ARBA00008873"/>
    </source>
</evidence>
<feature type="transmembrane region" description="Helical" evidence="9">
    <location>
        <begin position="178"/>
        <end position="199"/>
    </location>
</feature>
<keyword evidence="7 9" id="KW-0472">Membrane</keyword>
<keyword evidence="3 9" id="KW-0812">Transmembrane</keyword>
<evidence type="ECO:0000256" key="3">
    <source>
        <dbReference type="ARBA" id="ARBA00022692"/>
    </source>
</evidence>
<dbReference type="Pfam" id="PF16916">
    <property type="entry name" value="ZT_dimer"/>
    <property type="match status" value="1"/>
</dbReference>